<name>A0A2A5MHN6_9ENTR</name>
<accession>A0A2A5MHN6</accession>
<proteinExistence type="predicted"/>
<protein>
    <submittedName>
        <fullName evidence="1">Uncharacterized protein</fullName>
    </submittedName>
</protein>
<gene>
    <name evidence="1" type="ORF">CP911_17960</name>
</gene>
<organism evidence="1 2">
    <name type="scientific">Klebsiella quasipneumoniae</name>
    <dbReference type="NCBI Taxonomy" id="1463165"/>
    <lineage>
        <taxon>Bacteria</taxon>
        <taxon>Pseudomonadati</taxon>
        <taxon>Pseudomonadota</taxon>
        <taxon>Gammaproteobacteria</taxon>
        <taxon>Enterobacterales</taxon>
        <taxon>Enterobacteriaceae</taxon>
        <taxon>Klebsiella/Raoultella group</taxon>
        <taxon>Klebsiella</taxon>
        <taxon>Klebsiella pneumoniae complex</taxon>
    </lineage>
</organism>
<comment type="caution">
    <text evidence="1">The sequence shown here is derived from an EMBL/GenBank/DDBJ whole genome shotgun (WGS) entry which is preliminary data.</text>
</comment>
<dbReference type="AlphaFoldDB" id="A0A2A5MHN6"/>
<dbReference type="EMBL" id="NXHG01000010">
    <property type="protein sequence ID" value="PCM60335.1"/>
    <property type="molecule type" value="Genomic_DNA"/>
</dbReference>
<evidence type="ECO:0000313" key="2">
    <source>
        <dbReference type="Proteomes" id="UP000217648"/>
    </source>
</evidence>
<dbReference type="Proteomes" id="UP000217648">
    <property type="component" value="Unassembled WGS sequence"/>
</dbReference>
<sequence length="102" mass="11398">MPPSGITAGTASDVYRQAALRLRGPTLFEPAGGPVGRIRHLCRHPAQPRVRRLMHIARRRCACVGLRTMKRLRKRRPSGKRNKERYYSAAVFPLPGSLNASP</sequence>
<reference evidence="1 2" key="1">
    <citation type="submission" date="2017-09" db="EMBL/GenBank/DDBJ databases">
        <title>Mdr eskape-Ghana.</title>
        <authorList>
            <person name="Agyepong N."/>
            <person name="Janice J."/>
            <person name="Samuelsen O."/>
            <person name="Owusu-Ofori A."/>
            <person name="Sundsfjord A."/>
            <person name="Essack S."/>
            <person name="Pedersen T."/>
        </authorList>
    </citation>
    <scope>NUCLEOTIDE SEQUENCE [LARGE SCALE GENOMIC DNA]</scope>
    <source>
        <strain evidence="1 2">46</strain>
    </source>
</reference>
<evidence type="ECO:0000313" key="1">
    <source>
        <dbReference type="EMBL" id="PCM60335.1"/>
    </source>
</evidence>